<feature type="compositionally biased region" description="Pro residues" evidence="1">
    <location>
        <begin position="24"/>
        <end position="34"/>
    </location>
</feature>
<evidence type="ECO:0000313" key="2">
    <source>
        <dbReference type="EMBL" id="JAD33307.1"/>
    </source>
</evidence>
<accession>A0A0A8ZEJ7</accession>
<proteinExistence type="predicted"/>
<name>A0A0A8ZEJ7_ARUDO</name>
<sequence>MRPPITPDLNHLRPSLPHGLPKNQGPPAPGFWPS</sequence>
<dbReference type="AlphaFoldDB" id="A0A0A8ZEJ7"/>
<protein>
    <submittedName>
        <fullName evidence="2">Uncharacterized protein</fullName>
    </submittedName>
</protein>
<reference evidence="2" key="1">
    <citation type="submission" date="2014-09" db="EMBL/GenBank/DDBJ databases">
        <authorList>
            <person name="Magalhaes I.L.F."/>
            <person name="Oliveira U."/>
            <person name="Santos F.R."/>
            <person name="Vidigal T.H.D.A."/>
            <person name="Brescovit A.D."/>
            <person name="Santos A.J."/>
        </authorList>
    </citation>
    <scope>NUCLEOTIDE SEQUENCE</scope>
    <source>
        <tissue evidence="2">Shoot tissue taken approximately 20 cm above the soil surface</tissue>
    </source>
</reference>
<dbReference type="EMBL" id="GBRH01264588">
    <property type="protein sequence ID" value="JAD33307.1"/>
    <property type="molecule type" value="Transcribed_RNA"/>
</dbReference>
<feature type="region of interest" description="Disordered" evidence="1">
    <location>
        <begin position="1"/>
        <end position="34"/>
    </location>
</feature>
<reference evidence="2" key="2">
    <citation type="journal article" date="2015" name="Data Brief">
        <title>Shoot transcriptome of the giant reed, Arundo donax.</title>
        <authorList>
            <person name="Barrero R.A."/>
            <person name="Guerrero F.D."/>
            <person name="Moolhuijzen P."/>
            <person name="Goolsby J.A."/>
            <person name="Tidwell J."/>
            <person name="Bellgard S.E."/>
            <person name="Bellgard M.I."/>
        </authorList>
    </citation>
    <scope>NUCLEOTIDE SEQUENCE</scope>
    <source>
        <tissue evidence="2">Shoot tissue taken approximately 20 cm above the soil surface</tissue>
    </source>
</reference>
<organism evidence="2">
    <name type="scientific">Arundo donax</name>
    <name type="common">Giant reed</name>
    <name type="synonym">Donax arundinaceus</name>
    <dbReference type="NCBI Taxonomy" id="35708"/>
    <lineage>
        <taxon>Eukaryota</taxon>
        <taxon>Viridiplantae</taxon>
        <taxon>Streptophyta</taxon>
        <taxon>Embryophyta</taxon>
        <taxon>Tracheophyta</taxon>
        <taxon>Spermatophyta</taxon>
        <taxon>Magnoliopsida</taxon>
        <taxon>Liliopsida</taxon>
        <taxon>Poales</taxon>
        <taxon>Poaceae</taxon>
        <taxon>PACMAD clade</taxon>
        <taxon>Arundinoideae</taxon>
        <taxon>Arundineae</taxon>
        <taxon>Arundo</taxon>
    </lineage>
</organism>
<evidence type="ECO:0000256" key="1">
    <source>
        <dbReference type="SAM" id="MobiDB-lite"/>
    </source>
</evidence>